<proteinExistence type="predicted"/>
<keyword evidence="1" id="KW-0472">Membrane</keyword>
<reference evidence="2" key="1">
    <citation type="submission" date="2019-06" db="EMBL/GenBank/DDBJ databases">
        <title>Mycoplasma neophronis type strain whole genome sequence.</title>
        <authorList>
            <person name="Spergser J."/>
        </authorList>
    </citation>
    <scope>NUCLEOTIDE SEQUENCE [LARGE SCALE GENOMIC DNA]</scope>
    <source>
        <strain evidence="2">DSM 24097</strain>
    </source>
</reference>
<evidence type="ECO:0000256" key="1">
    <source>
        <dbReference type="SAM" id="Phobius"/>
    </source>
</evidence>
<keyword evidence="1" id="KW-1133">Transmembrane helix</keyword>
<keyword evidence="3" id="KW-1185">Reference proteome</keyword>
<dbReference type="Proteomes" id="UP000316851">
    <property type="component" value="Unassembled WGS sequence"/>
</dbReference>
<evidence type="ECO:0000313" key="3">
    <source>
        <dbReference type="Proteomes" id="UP000316851"/>
    </source>
</evidence>
<accession>A0ABY2Z0Q9</accession>
<keyword evidence="1" id="KW-0812">Transmembrane</keyword>
<feature type="transmembrane region" description="Helical" evidence="1">
    <location>
        <begin position="94"/>
        <end position="118"/>
    </location>
</feature>
<name>A0ABY2Z0Q9_9BACT</name>
<protein>
    <recommendedName>
        <fullName evidence="4">DUF4064 domain-containing protein</fullName>
    </recommendedName>
</protein>
<dbReference type="EMBL" id="VHHP01000001">
    <property type="protein sequence ID" value="TPR54737.1"/>
    <property type="molecule type" value="Genomic_DNA"/>
</dbReference>
<dbReference type="RefSeq" id="WP_140914590.1">
    <property type="nucleotide sequence ID" value="NZ_VHHP01000001.1"/>
</dbReference>
<feature type="transmembrane region" description="Helical" evidence="1">
    <location>
        <begin position="12"/>
        <end position="36"/>
    </location>
</feature>
<feature type="transmembrane region" description="Helical" evidence="1">
    <location>
        <begin position="56"/>
        <end position="82"/>
    </location>
</feature>
<evidence type="ECO:0000313" key="2">
    <source>
        <dbReference type="EMBL" id="TPR54737.1"/>
    </source>
</evidence>
<comment type="caution">
    <text evidence="2">The sequence shown here is derived from an EMBL/GenBank/DDBJ whole genome shotgun (WGS) entry which is preliminary data.</text>
</comment>
<organism evidence="2 3">
    <name type="scientific">Metamycoplasma neophronis</name>
    <dbReference type="NCBI Taxonomy" id="872983"/>
    <lineage>
        <taxon>Bacteria</taxon>
        <taxon>Bacillati</taxon>
        <taxon>Mycoplasmatota</taxon>
        <taxon>Mycoplasmoidales</taxon>
        <taxon>Metamycoplasmataceae</taxon>
        <taxon>Metamycoplasma</taxon>
    </lineage>
</organism>
<evidence type="ECO:0008006" key="4">
    <source>
        <dbReference type="Google" id="ProtNLM"/>
    </source>
</evidence>
<sequence length="129" mass="13988">MFKRLSIASLTLNTISLITFPIKLGILISSIILAITTPDTNQDNYSYSFRNIIGSFSTVAIIFLFLIWSLNLATSIVSLILGIKLLVTKNNEQLVPGILLVVSVVFIGPILGIIGSAISLKSNPKKIEI</sequence>
<gene>
    <name evidence="2" type="ORF">FJR74_00490</name>
</gene>